<gene>
    <name evidence="1" type="ORF">SARC_06652</name>
</gene>
<evidence type="ECO:0000313" key="1">
    <source>
        <dbReference type="EMBL" id="KNC81006.1"/>
    </source>
</evidence>
<dbReference type="RefSeq" id="XP_014154908.1">
    <property type="nucleotide sequence ID" value="XM_014299433.1"/>
</dbReference>
<evidence type="ECO:0000313" key="2">
    <source>
        <dbReference type="Proteomes" id="UP000054560"/>
    </source>
</evidence>
<dbReference type="Gene3D" id="1.25.40.20">
    <property type="entry name" value="Ankyrin repeat-containing domain"/>
    <property type="match status" value="1"/>
</dbReference>
<dbReference type="Proteomes" id="UP000054560">
    <property type="component" value="Unassembled WGS sequence"/>
</dbReference>
<reference evidence="1 2" key="1">
    <citation type="submission" date="2011-02" db="EMBL/GenBank/DDBJ databases">
        <title>The Genome Sequence of Sphaeroforma arctica JP610.</title>
        <authorList>
            <consortium name="The Broad Institute Genome Sequencing Platform"/>
            <person name="Russ C."/>
            <person name="Cuomo C."/>
            <person name="Young S.K."/>
            <person name="Zeng Q."/>
            <person name="Gargeya S."/>
            <person name="Alvarado L."/>
            <person name="Berlin A."/>
            <person name="Chapman S.B."/>
            <person name="Chen Z."/>
            <person name="Freedman E."/>
            <person name="Gellesch M."/>
            <person name="Goldberg J."/>
            <person name="Griggs A."/>
            <person name="Gujja S."/>
            <person name="Heilman E."/>
            <person name="Heiman D."/>
            <person name="Howarth C."/>
            <person name="Mehta T."/>
            <person name="Neiman D."/>
            <person name="Pearson M."/>
            <person name="Roberts A."/>
            <person name="Saif S."/>
            <person name="Shea T."/>
            <person name="Shenoy N."/>
            <person name="Sisk P."/>
            <person name="Stolte C."/>
            <person name="Sykes S."/>
            <person name="White J."/>
            <person name="Yandava C."/>
            <person name="Burger G."/>
            <person name="Gray M.W."/>
            <person name="Holland P.W.H."/>
            <person name="King N."/>
            <person name="Lang F.B.F."/>
            <person name="Roger A.J."/>
            <person name="Ruiz-Trillo I."/>
            <person name="Haas B."/>
            <person name="Nusbaum C."/>
            <person name="Birren B."/>
        </authorList>
    </citation>
    <scope>NUCLEOTIDE SEQUENCE [LARGE SCALE GENOMIC DNA]</scope>
    <source>
        <strain evidence="1 2">JP610</strain>
    </source>
</reference>
<sequence length="196" mass="21535">MNMSNSCVFVISGLLTQITKDNPDKANEEAIADEKKVVSAVDTLMNTVGVERVKAWRKQYYTDSLIHQIVFAAGSNSATSQALQRGITALERLVSTHGMDINSQRGSDGCTPAHISGNHMSYLVCVRACMRSCMRRNGTLLNKLVSLGADLSVEDASGTSVRVQDELWRRSDELAEAMLPLWESGKGCTLKFIYQE</sequence>
<organism evidence="1 2">
    <name type="scientific">Sphaeroforma arctica JP610</name>
    <dbReference type="NCBI Taxonomy" id="667725"/>
    <lineage>
        <taxon>Eukaryota</taxon>
        <taxon>Ichthyosporea</taxon>
        <taxon>Ichthyophonida</taxon>
        <taxon>Sphaeroforma</taxon>
    </lineage>
</organism>
<dbReference type="AlphaFoldDB" id="A0A0L0FWR4"/>
<accession>A0A0L0FWR4</accession>
<proteinExistence type="predicted"/>
<name>A0A0L0FWR4_9EUKA</name>
<protein>
    <submittedName>
        <fullName evidence="1">Uncharacterized protein</fullName>
    </submittedName>
</protein>
<dbReference type="GeneID" id="25907156"/>
<dbReference type="EMBL" id="KQ242079">
    <property type="protein sequence ID" value="KNC81006.1"/>
    <property type="molecule type" value="Genomic_DNA"/>
</dbReference>
<dbReference type="InterPro" id="IPR036770">
    <property type="entry name" value="Ankyrin_rpt-contain_sf"/>
</dbReference>
<keyword evidence="2" id="KW-1185">Reference proteome</keyword>